<dbReference type="Proteomes" id="UP001412239">
    <property type="component" value="Unassembled WGS sequence"/>
</dbReference>
<keyword evidence="1" id="KW-0812">Transmembrane</keyword>
<dbReference type="EMBL" id="LN891045">
    <property type="protein sequence ID" value="CUS10513.1"/>
    <property type="molecule type" value="Genomic_DNA"/>
</dbReference>
<evidence type="ECO:0000256" key="1">
    <source>
        <dbReference type="SAM" id="Phobius"/>
    </source>
</evidence>
<keyword evidence="1" id="KW-0472">Membrane</keyword>
<name>A0A292PVK8_9PEZI</name>
<dbReference type="AlphaFoldDB" id="A0A292PVK8"/>
<reference evidence="2" key="1">
    <citation type="submission" date="2015-10" db="EMBL/GenBank/DDBJ databases">
        <authorList>
            <person name="Regsiter A."/>
            <person name="william w."/>
        </authorList>
    </citation>
    <scope>NUCLEOTIDE SEQUENCE</scope>
    <source>
        <strain evidence="2">Montdore</strain>
    </source>
</reference>
<feature type="transmembrane region" description="Helical" evidence="1">
    <location>
        <begin position="82"/>
        <end position="101"/>
    </location>
</feature>
<gene>
    <name evidence="2" type="ORF">GSTUAT00005377001</name>
</gene>
<feature type="transmembrane region" description="Helical" evidence="1">
    <location>
        <begin position="23"/>
        <end position="47"/>
    </location>
</feature>
<keyword evidence="1" id="KW-1133">Transmembrane helix</keyword>
<evidence type="ECO:0008006" key="4">
    <source>
        <dbReference type="Google" id="ProtNLM"/>
    </source>
</evidence>
<feature type="transmembrane region" description="Helical" evidence="1">
    <location>
        <begin position="53"/>
        <end position="75"/>
    </location>
</feature>
<keyword evidence="3" id="KW-1185">Reference proteome</keyword>
<feature type="transmembrane region" description="Helical" evidence="1">
    <location>
        <begin position="150"/>
        <end position="170"/>
    </location>
</feature>
<proteinExistence type="predicted"/>
<sequence>MKPPNRCPNLCPHGDARWRGQNIVTVTLMLLVFIIAVISVCTVEIIRVLNINAITAVALGVITLVHTVVDISLYLNSKLKPVYVVAMSSIMFSFWLTFSIWEAVEMGFMSYDDHFVYSDGTYRCSVVDIHYYPSQGSNEWSCPLPKTRFSFSWILVLLYVAAIVYSARALKQEKKDTFQRQVDQAVLALKAISPPILGCPQCGAQMLPHHLYTDLPSPQYVQRNPAVTDSEKDISELRKSYIFP</sequence>
<organism evidence="2 3">
    <name type="scientific">Tuber aestivum</name>
    <name type="common">summer truffle</name>
    <dbReference type="NCBI Taxonomy" id="59557"/>
    <lineage>
        <taxon>Eukaryota</taxon>
        <taxon>Fungi</taxon>
        <taxon>Dikarya</taxon>
        <taxon>Ascomycota</taxon>
        <taxon>Pezizomycotina</taxon>
        <taxon>Pezizomycetes</taxon>
        <taxon>Pezizales</taxon>
        <taxon>Tuberaceae</taxon>
        <taxon>Tuber</taxon>
    </lineage>
</organism>
<protein>
    <recommendedName>
        <fullName evidence="4">MARVEL domain-containing protein</fullName>
    </recommendedName>
</protein>
<accession>A0A292PVK8</accession>
<evidence type="ECO:0000313" key="3">
    <source>
        <dbReference type="Proteomes" id="UP001412239"/>
    </source>
</evidence>
<evidence type="ECO:0000313" key="2">
    <source>
        <dbReference type="EMBL" id="CUS10513.1"/>
    </source>
</evidence>